<reference evidence="1 2" key="1">
    <citation type="submission" date="2015-07" db="EMBL/GenBank/DDBJ databases">
        <authorList>
            <person name="Noorani M."/>
        </authorList>
    </citation>
    <scope>NUCLEOTIDE SEQUENCE [LARGE SCALE GENOMIC DNA]</scope>
    <source>
        <strain evidence="1 2">CECT 7802</strain>
    </source>
</reference>
<protein>
    <submittedName>
        <fullName evidence="1">Uncharacterized protein</fullName>
    </submittedName>
</protein>
<organism evidence="1 2">
    <name type="scientific">Jannaschia donghaensis</name>
    <dbReference type="NCBI Taxonomy" id="420998"/>
    <lineage>
        <taxon>Bacteria</taxon>
        <taxon>Pseudomonadati</taxon>
        <taxon>Pseudomonadota</taxon>
        <taxon>Alphaproteobacteria</taxon>
        <taxon>Rhodobacterales</taxon>
        <taxon>Roseobacteraceae</taxon>
        <taxon>Jannaschia</taxon>
    </lineage>
</organism>
<dbReference type="STRING" id="420998.JDO7802_00903"/>
<gene>
    <name evidence="1" type="ORF">JDO7802_00903</name>
</gene>
<sequence length="116" mass="11666">MKRGLAGLAVVVLAACQPTGGADIRSGDGIPGLSLVPAPGGLMVAGSGGREIGFGRDRIGALQSMGRIEGRSPQPVDCPAPGRDAFDTTTGLRVIFEGEKFVGWTNGVGTAGRTCV</sequence>
<dbReference type="PROSITE" id="PS51257">
    <property type="entry name" value="PROKAR_LIPOPROTEIN"/>
    <property type="match status" value="1"/>
</dbReference>
<dbReference type="OrthoDB" id="7867825at2"/>
<keyword evidence="2" id="KW-1185">Reference proteome</keyword>
<dbReference type="RefSeq" id="WP_055083091.1">
    <property type="nucleotide sequence ID" value="NZ_CXSU01000011.1"/>
</dbReference>
<dbReference type="EMBL" id="CXSU01000011">
    <property type="protein sequence ID" value="CTQ48895.1"/>
    <property type="molecule type" value="Genomic_DNA"/>
</dbReference>
<dbReference type="AlphaFoldDB" id="A0A0M6YGT5"/>
<evidence type="ECO:0000313" key="2">
    <source>
        <dbReference type="Proteomes" id="UP000049222"/>
    </source>
</evidence>
<proteinExistence type="predicted"/>
<accession>A0A0M6YGT5</accession>
<evidence type="ECO:0000313" key="1">
    <source>
        <dbReference type="EMBL" id="CTQ48895.1"/>
    </source>
</evidence>
<name>A0A0M6YGT5_9RHOB</name>
<dbReference type="Proteomes" id="UP000049222">
    <property type="component" value="Unassembled WGS sequence"/>
</dbReference>